<evidence type="ECO:0000256" key="3">
    <source>
        <dbReference type="SAM" id="MobiDB-lite"/>
    </source>
</evidence>
<dbReference type="SUPFAM" id="SSF53098">
    <property type="entry name" value="Ribonuclease H-like"/>
    <property type="match status" value="1"/>
</dbReference>
<evidence type="ECO:0000313" key="6">
    <source>
        <dbReference type="Proteomes" id="UP000247498"/>
    </source>
</evidence>
<evidence type="ECO:0000256" key="2">
    <source>
        <dbReference type="ARBA" id="ARBA00022801"/>
    </source>
</evidence>
<reference evidence="5 6" key="1">
    <citation type="journal article" date="2018" name="Sci. Rep.">
        <title>Raphidocelis subcapitata (=Pseudokirchneriella subcapitata) provides an insight into genome evolution and environmental adaptations in the Sphaeropleales.</title>
        <authorList>
            <person name="Suzuki S."/>
            <person name="Yamaguchi H."/>
            <person name="Nakajima N."/>
            <person name="Kawachi M."/>
        </authorList>
    </citation>
    <scope>NUCLEOTIDE SEQUENCE [LARGE SCALE GENOMIC DNA]</scope>
    <source>
        <strain evidence="5 6">NIES-35</strain>
    </source>
</reference>
<dbReference type="GO" id="GO:0003676">
    <property type="term" value="F:nucleic acid binding"/>
    <property type="evidence" value="ECO:0007669"/>
    <property type="project" value="InterPro"/>
</dbReference>
<dbReference type="GO" id="GO:0006139">
    <property type="term" value="P:nucleobase-containing compound metabolic process"/>
    <property type="evidence" value="ECO:0007669"/>
    <property type="project" value="InterPro"/>
</dbReference>
<dbReference type="GO" id="GO:0008408">
    <property type="term" value="F:3'-5' exonuclease activity"/>
    <property type="evidence" value="ECO:0007669"/>
    <property type="project" value="InterPro"/>
</dbReference>
<sequence length="658" mass="66505">MSLLLLQGSQLLLEPLRRQLTAALAAAPAAARRLCSAAAAAPPAGGGAPPAAPGASDGTAASTSSGAGAGSGSRSSNSNSGAMPSTAACEGAPPAPSAAWPAGQRAATPPSPPSASDAAQQPLKSARRMAAEALLAARFVGAGQASPGAAASARGGGSGSGGGGGARPSPPRLKSASLAGGGSVLLSPQLLVSLTPGGNGLSVARPPRAALPKPAGTSSSSVSKRAPAASKAAATASATEALAVLADLAAQPYDGVAPAGEPVAVAACDASCSHPNAQGWCHMPVHVPHVDWEALMASEPATFSNVRVAPGYDRLTLPYGLQVLVVENPLYLADAIKRLRASMRDPVLAIDLEWRPAFGPRFTPVAMVQIASARLALLVRTCRMQYRLAPELQQLLQDPSVRLLGFGWDTADESKMQGTFSIGSASFPGFLDLQEVARGLGWHGYGLARLTKAVLGTPLPKSRKVTMSNWECRVLTRAQIKYAALDVLIAGQVFRGLRLWHRSPSPCASCLQPLGALQPPPSLSCGAAECGRGFGGNVQAYFTHCRSTGHAMDFGECPACGCLRPMEAIRHVEPEPWAAESAIGAIGPQAGEKRTAEAAALDGGGGGGGEAADGAEGGDDVGRGGGGGGDQQQQQQQQQGEEEEPGGGRPAKRRRTEG</sequence>
<feature type="compositionally biased region" description="Low complexity" evidence="3">
    <location>
        <begin position="53"/>
        <end position="82"/>
    </location>
</feature>
<keyword evidence="6" id="KW-1185">Reference proteome</keyword>
<feature type="compositionally biased region" description="Low complexity" evidence="3">
    <location>
        <begin position="97"/>
        <end position="122"/>
    </location>
</feature>
<dbReference type="PANTHER" id="PTHR13620">
    <property type="entry name" value="3-5 EXONUCLEASE"/>
    <property type="match status" value="1"/>
</dbReference>
<dbReference type="InterPro" id="IPR002562">
    <property type="entry name" value="3'-5'_exonuclease_dom"/>
</dbReference>
<dbReference type="STRING" id="307507.A0A2V0PBU5"/>
<gene>
    <name evidence="5" type="ORF">Rsub_09201</name>
</gene>
<feature type="region of interest" description="Disordered" evidence="3">
    <location>
        <begin position="590"/>
        <end position="658"/>
    </location>
</feature>
<dbReference type="GO" id="GO:0005634">
    <property type="term" value="C:nucleus"/>
    <property type="evidence" value="ECO:0007669"/>
    <property type="project" value="TreeGrafter"/>
</dbReference>
<name>A0A2V0PBU5_9CHLO</name>
<feature type="region of interest" description="Disordered" evidence="3">
    <location>
        <begin position="146"/>
        <end position="179"/>
    </location>
</feature>
<dbReference type="InterPro" id="IPR036397">
    <property type="entry name" value="RNaseH_sf"/>
</dbReference>
<dbReference type="AlphaFoldDB" id="A0A2V0PBU5"/>
<dbReference type="Pfam" id="PF01612">
    <property type="entry name" value="DNA_pol_A_exo1"/>
    <property type="match status" value="1"/>
</dbReference>
<dbReference type="CDD" id="cd06141">
    <property type="entry name" value="WRN_exo"/>
    <property type="match status" value="1"/>
</dbReference>
<feature type="region of interest" description="Disordered" evidence="3">
    <location>
        <begin position="203"/>
        <end position="225"/>
    </location>
</feature>
<keyword evidence="2" id="KW-0378">Hydrolase</keyword>
<dbReference type="OrthoDB" id="1920326at2759"/>
<dbReference type="GO" id="GO:0005737">
    <property type="term" value="C:cytoplasm"/>
    <property type="evidence" value="ECO:0007669"/>
    <property type="project" value="TreeGrafter"/>
</dbReference>
<feature type="domain" description="3'-5' exonuclease" evidence="4">
    <location>
        <begin position="331"/>
        <end position="497"/>
    </location>
</feature>
<organism evidence="5 6">
    <name type="scientific">Raphidocelis subcapitata</name>
    <dbReference type="NCBI Taxonomy" id="307507"/>
    <lineage>
        <taxon>Eukaryota</taxon>
        <taxon>Viridiplantae</taxon>
        <taxon>Chlorophyta</taxon>
        <taxon>core chlorophytes</taxon>
        <taxon>Chlorophyceae</taxon>
        <taxon>CS clade</taxon>
        <taxon>Sphaeropleales</taxon>
        <taxon>Selenastraceae</taxon>
        <taxon>Raphidocelis</taxon>
    </lineage>
</organism>
<evidence type="ECO:0000313" key="5">
    <source>
        <dbReference type="EMBL" id="GBF96402.1"/>
    </source>
</evidence>
<evidence type="ECO:0000256" key="1">
    <source>
        <dbReference type="ARBA" id="ARBA00022722"/>
    </source>
</evidence>
<feature type="compositionally biased region" description="Low complexity" evidence="3">
    <location>
        <begin position="204"/>
        <end position="225"/>
    </location>
</feature>
<dbReference type="InterPro" id="IPR012337">
    <property type="entry name" value="RNaseH-like_sf"/>
</dbReference>
<comment type="caution">
    <text evidence="5">The sequence shown here is derived from an EMBL/GenBank/DDBJ whole genome shotgun (WGS) entry which is preliminary data.</text>
</comment>
<evidence type="ECO:0000259" key="4">
    <source>
        <dbReference type="Pfam" id="PF01612"/>
    </source>
</evidence>
<dbReference type="Proteomes" id="UP000247498">
    <property type="component" value="Unassembled WGS sequence"/>
</dbReference>
<dbReference type="InParanoid" id="A0A2V0PBU5"/>
<feature type="region of interest" description="Disordered" evidence="3">
    <location>
        <begin position="37"/>
        <end position="126"/>
    </location>
</feature>
<dbReference type="PANTHER" id="PTHR13620:SF104">
    <property type="entry name" value="EXONUCLEASE 3'-5' DOMAIN-CONTAINING PROTEIN 2"/>
    <property type="match status" value="1"/>
</dbReference>
<dbReference type="Gene3D" id="3.30.420.10">
    <property type="entry name" value="Ribonuclease H-like superfamily/Ribonuclease H"/>
    <property type="match status" value="1"/>
</dbReference>
<dbReference type="InterPro" id="IPR051132">
    <property type="entry name" value="3-5_Exonuclease_domain"/>
</dbReference>
<proteinExistence type="predicted"/>
<dbReference type="EMBL" id="BDRX01000079">
    <property type="protein sequence ID" value="GBF96402.1"/>
    <property type="molecule type" value="Genomic_DNA"/>
</dbReference>
<keyword evidence="1" id="KW-0540">Nuclease</keyword>
<accession>A0A2V0PBU5</accession>
<feature type="compositionally biased region" description="Gly residues" evidence="3">
    <location>
        <begin position="602"/>
        <end position="611"/>
    </location>
</feature>
<feature type="compositionally biased region" description="Gly residues" evidence="3">
    <location>
        <begin position="154"/>
        <end position="166"/>
    </location>
</feature>
<protein>
    <submittedName>
        <fullName evidence="5">Ribonuclease H</fullName>
    </submittedName>
</protein>